<feature type="chain" id="PRO_5013139627" evidence="1">
    <location>
        <begin position="19"/>
        <end position="120"/>
    </location>
</feature>
<dbReference type="SUPFAM" id="SSF52821">
    <property type="entry name" value="Rhodanese/Cell cycle control phosphatase"/>
    <property type="match status" value="1"/>
</dbReference>
<sequence length="120" mass="13675">MRTFLFLCAMIVSSFAFENVNSKEFANLLRQKDVVLFDVRTPQEFQEGHILGANLVPVQVFQYLKLGGLGIKNKKILVYCRSGNRSVTASRWFESWGAKKVYNLRGGILEWKAAGFPLQK</sequence>
<dbReference type="Pfam" id="PF00581">
    <property type="entry name" value="Rhodanese"/>
    <property type="match status" value="1"/>
</dbReference>
<dbReference type="OrthoDB" id="5471138at2"/>
<dbReference type="AlphaFoldDB" id="A0A1W1WST5"/>
<dbReference type="STRING" id="1069081.SAMN05660197_1164"/>
<dbReference type="EMBL" id="FWWZ01000001">
    <property type="protein sequence ID" value="SMC09357.1"/>
    <property type="molecule type" value="Genomic_DNA"/>
</dbReference>
<name>A0A1W1WST5_9BACT</name>
<dbReference type="Proteomes" id="UP000192602">
    <property type="component" value="Unassembled WGS sequence"/>
</dbReference>
<keyword evidence="3" id="KW-0808">Transferase</keyword>
<dbReference type="PROSITE" id="PS50206">
    <property type="entry name" value="RHODANESE_3"/>
    <property type="match status" value="1"/>
</dbReference>
<evidence type="ECO:0000259" key="2">
    <source>
        <dbReference type="PROSITE" id="PS50206"/>
    </source>
</evidence>
<organism evidence="3 4">
    <name type="scientific">Nitratiruptor tergarcus DSM 16512</name>
    <dbReference type="NCBI Taxonomy" id="1069081"/>
    <lineage>
        <taxon>Bacteria</taxon>
        <taxon>Pseudomonadati</taxon>
        <taxon>Campylobacterota</taxon>
        <taxon>Epsilonproteobacteria</taxon>
        <taxon>Nautiliales</taxon>
        <taxon>Nitratiruptoraceae</taxon>
        <taxon>Nitratiruptor</taxon>
    </lineage>
</organism>
<protein>
    <submittedName>
        <fullName evidence="3">Rhodanese-related sulfurtransferase</fullName>
    </submittedName>
</protein>
<accession>A0A1W1WST5</accession>
<evidence type="ECO:0000313" key="3">
    <source>
        <dbReference type="EMBL" id="SMC09357.1"/>
    </source>
</evidence>
<dbReference type="InterPro" id="IPR001763">
    <property type="entry name" value="Rhodanese-like_dom"/>
</dbReference>
<dbReference type="InterPro" id="IPR050229">
    <property type="entry name" value="GlpE_sulfurtransferase"/>
</dbReference>
<dbReference type="PANTHER" id="PTHR43031">
    <property type="entry name" value="FAD-DEPENDENT OXIDOREDUCTASE"/>
    <property type="match status" value="1"/>
</dbReference>
<dbReference type="Gene3D" id="3.40.250.10">
    <property type="entry name" value="Rhodanese-like domain"/>
    <property type="match status" value="1"/>
</dbReference>
<dbReference type="CDD" id="cd00158">
    <property type="entry name" value="RHOD"/>
    <property type="match status" value="1"/>
</dbReference>
<keyword evidence="1" id="KW-0732">Signal</keyword>
<dbReference type="RefSeq" id="WP_084275590.1">
    <property type="nucleotide sequence ID" value="NZ_AP026671.1"/>
</dbReference>
<reference evidence="4" key="1">
    <citation type="submission" date="2017-04" db="EMBL/GenBank/DDBJ databases">
        <authorList>
            <person name="Varghese N."/>
            <person name="Submissions S."/>
        </authorList>
    </citation>
    <scope>NUCLEOTIDE SEQUENCE [LARGE SCALE GENOMIC DNA]</scope>
    <source>
        <strain evidence="4">DSM 16512</strain>
    </source>
</reference>
<dbReference type="PANTHER" id="PTHR43031:SF16">
    <property type="entry name" value="OXIDOREDUCTASE"/>
    <property type="match status" value="1"/>
</dbReference>
<evidence type="ECO:0000313" key="4">
    <source>
        <dbReference type="Proteomes" id="UP000192602"/>
    </source>
</evidence>
<feature type="domain" description="Rhodanese" evidence="2">
    <location>
        <begin position="30"/>
        <end position="120"/>
    </location>
</feature>
<proteinExistence type="predicted"/>
<dbReference type="SMART" id="SM00450">
    <property type="entry name" value="RHOD"/>
    <property type="match status" value="1"/>
</dbReference>
<evidence type="ECO:0000256" key="1">
    <source>
        <dbReference type="SAM" id="SignalP"/>
    </source>
</evidence>
<dbReference type="InterPro" id="IPR036873">
    <property type="entry name" value="Rhodanese-like_dom_sf"/>
</dbReference>
<feature type="signal peptide" evidence="1">
    <location>
        <begin position="1"/>
        <end position="18"/>
    </location>
</feature>
<gene>
    <name evidence="3" type="ORF">SAMN05660197_1164</name>
</gene>
<dbReference type="GO" id="GO:0016740">
    <property type="term" value="F:transferase activity"/>
    <property type="evidence" value="ECO:0007669"/>
    <property type="project" value="UniProtKB-KW"/>
</dbReference>
<keyword evidence="4" id="KW-1185">Reference proteome</keyword>